<dbReference type="GO" id="GO:0070403">
    <property type="term" value="F:NAD+ binding"/>
    <property type="evidence" value="ECO:0007669"/>
    <property type="project" value="InterPro"/>
</dbReference>
<evidence type="ECO:0000256" key="1">
    <source>
        <dbReference type="ARBA" id="ARBA00022679"/>
    </source>
</evidence>
<feature type="domain" description="Deacetylase sirtuin-type" evidence="4">
    <location>
        <begin position="1"/>
        <end position="313"/>
    </location>
</feature>
<organism evidence="5">
    <name type="scientific">Chrysotila carterae</name>
    <name type="common">Marine alga</name>
    <name type="synonym">Syracosphaera carterae</name>
    <dbReference type="NCBI Taxonomy" id="13221"/>
    <lineage>
        <taxon>Eukaryota</taxon>
        <taxon>Haptista</taxon>
        <taxon>Haptophyta</taxon>
        <taxon>Prymnesiophyceae</taxon>
        <taxon>Isochrysidales</taxon>
        <taxon>Isochrysidaceae</taxon>
        <taxon>Chrysotila</taxon>
    </lineage>
</organism>
<keyword evidence="1" id="KW-0808">Transferase</keyword>
<feature type="binding site" evidence="3">
    <location>
        <position position="198"/>
    </location>
    <ligand>
        <name>Zn(2+)</name>
        <dbReference type="ChEBI" id="CHEBI:29105"/>
    </ligand>
</feature>
<dbReference type="GO" id="GO:0046872">
    <property type="term" value="F:metal ion binding"/>
    <property type="evidence" value="ECO:0007669"/>
    <property type="project" value="UniProtKB-KW"/>
</dbReference>
<feature type="binding site" evidence="3">
    <location>
        <position position="129"/>
    </location>
    <ligand>
        <name>Zn(2+)</name>
        <dbReference type="ChEBI" id="CHEBI:29105"/>
    </ligand>
</feature>
<reference evidence="5" key="1">
    <citation type="submission" date="2021-01" db="EMBL/GenBank/DDBJ databases">
        <authorList>
            <person name="Corre E."/>
            <person name="Pelletier E."/>
            <person name="Niang G."/>
            <person name="Scheremetjew M."/>
            <person name="Finn R."/>
            <person name="Kale V."/>
            <person name="Holt S."/>
            <person name="Cochrane G."/>
            <person name="Meng A."/>
            <person name="Brown T."/>
            <person name="Cohen L."/>
        </authorList>
    </citation>
    <scope>NUCLEOTIDE SEQUENCE</scope>
    <source>
        <strain evidence="5">CCMP645</strain>
    </source>
</reference>
<dbReference type="PANTHER" id="PTHR11085:SF10">
    <property type="entry name" value="NAD-DEPENDENT PROTEIN DEACYLASE SIRTUIN-5, MITOCHONDRIAL-RELATED"/>
    <property type="match status" value="1"/>
</dbReference>
<dbReference type="InterPro" id="IPR026590">
    <property type="entry name" value="Ssirtuin_cat_dom"/>
</dbReference>
<gene>
    <name evidence="5" type="ORF">PCAR00345_LOCUS17498</name>
</gene>
<proteinExistence type="predicted"/>
<feature type="binding site" evidence="3">
    <location>
        <position position="195"/>
    </location>
    <ligand>
        <name>Zn(2+)</name>
        <dbReference type="ChEBI" id="CHEBI:29105"/>
    </ligand>
</feature>
<dbReference type="InterPro" id="IPR003000">
    <property type="entry name" value="Sirtuin"/>
</dbReference>
<dbReference type="PROSITE" id="PS50305">
    <property type="entry name" value="SIRTUIN"/>
    <property type="match status" value="1"/>
</dbReference>
<protein>
    <recommendedName>
        <fullName evidence="4">Deacetylase sirtuin-type domain-containing protein</fullName>
    </recommendedName>
</protein>
<dbReference type="PANTHER" id="PTHR11085">
    <property type="entry name" value="NAD-DEPENDENT PROTEIN DEACYLASE SIRTUIN-5, MITOCHONDRIAL-RELATED"/>
    <property type="match status" value="1"/>
</dbReference>
<dbReference type="InterPro" id="IPR050134">
    <property type="entry name" value="NAD-dep_sirtuin_deacylases"/>
</dbReference>
<keyword evidence="2" id="KW-0520">NAD</keyword>
<evidence type="ECO:0000313" key="5">
    <source>
        <dbReference type="EMBL" id="CAE0764886.1"/>
    </source>
</evidence>
<dbReference type="InterPro" id="IPR026591">
    <property type="entry name" value="Sirtuin_cat_small_dom_sf"/>
</dbReference>
<evidence type="ECO:0000256" key="2">
    <source>
        <dbReference type="ARBA" id="ARBA00023027"/>
    </source>
</evidence>
<dbReference type="SUPFAM" id="SSF52467">
    <property type="entry name" value="DHS-like NAD/FAD-binding domain"/>
    <property type="match status" value="1"/>
</dbReference>
<dbReference type="InterPro" id="IPR029035">
    <property type="entry name" value="DHS-like_NAD/FAD-binding_dom"/>
</dbReference>
<dbReference type="AlphaFoldDB" id="A0A7S4F0S6"/>
<dbReference type="Gene3D" id="3.40.50.1220">
    <property type="entry name" value="TPP-binding domain"/>
    <property type="match status" value="1"/>
</dbReference>
<dbReference type="EMBL" id="HBIZ01027582">
    <property type="protein sequence ID" value="CAE0764886.1"/>
    <property type="molecule type" value="Transcribed_RNA"/>
</dbReference>
<dbReference type="Gene3D" id="3.30.1600.10">
    <property type="entry name" value="SIR2/SIRT2 'Small Domain"/>
    <property type="match status" value="1"/>
</dbReference>
<evidence type="ECO:0000259" key="4">
    <source>
        <dbReference type="PROSITE" id="PS50305"/>
    </source>
</evidence>
<feature type="active site" description="Proton acceptor" evidence="3">
    <location>
        <position position="121"/>
    </location>
</feature>
<evidence type="ECO:0000256" key="3">
    <source>
        <dbReference type="PROSITE-ProRule" id="PRU00236"/>
    </source>
</evidence>
<dbReference type="Pfam" id="PF02146">
    <property type="entry name" value="SIR2"/>
    <property type="match status" value="1"/>
</dbReference>
<accession>A0A7S4F0S6</accession>
<sequence>MQLVSYAEVRSLFLQAHRPLILTGAGISTDSGIPDYRSPSGAYSRGHRPMTHDEFCSSPAHRQRYWFRSMLGYPSFARASANAGHVAIANMQRTGLISDLVTQNVDGLHQKAGSEAVMELHGSSHRVGCMHCRSVTPRVALQRRLVAENHWWLRQAGVGSAHLQARIDPAQQRPDGDTEMRISKHDLQKFRVPACEVCGVGILKPSVTFFGDIVPEERARRAKEAALSTDLFIVVGSTVSTYSAFRLVVSAAESGAAVLVLSDGDTRCERDGVPHFKMQTRCADVLPRLVADLARRSGHRVPVARSMPHVPRKWTAETAG</sequence>
<name>A0A7S4F0S6_CHRCT</name>
<keyword evidence="3" id="KW-0479">Metal-binding</keyword>
<keyword evidence="3" id="KW-0862">Zinc</keyword>
<dbReference type="GO" id="GO:0017136">
    <property type="term" value="F:histone deacetylase activity, NAD-dependent"/>
    <property type="evidence" value="ECO:0007669"/>
    <property type="project" value="TreeGrafter"/>
</dbReference>
<feature type="binding site" evidence="3">
    <location>
        <position position="132"/>
    </location>
    <ligand>
        <name>Zn(2+)</name>
        <dbReference type="ChEBI" id="CHEBI:29105"/>
    </ligand>
</feature>